<dbReference type="AlphaFoldDB" id="A0AAN8PKW4"/>
<dbReference type="GO" id="GO:0007165">
    <property type="term" value="P:signal transduction"/>
    <property type="evidence" value="ECO:0007669"/>
    <property type="project" value="UniProtKB-KW"/>
</dbReference>
<comment type="subcellular location">
    <subcellularLocation>
        <location evidence="1 10">Cell membrane</location>
        <topology evidence="1 10">Multi-pass membrane protein</topology>
    </subcellularLocation>
</comment>
<dbReference type="Pfam" id="PF02949">
    <property type="entry name" value="7tm_6"/>
    <property type="match status" value="1"/>
</dbReference>
<proteinExistence type="inferred from homology"/>
<evidence type="ECO:0000256" key="7">
    <source>
        <dbReference type="ARBA" id="ARBA00023136"/>
    </source>
</evidence>
<keyword evidence="8 10" id="KW-0675">Receptor</keyword>
<comment type="similarity">
    <text evidence="10">Belongs to the insect chemoreceptor superfamily. Heteromeric odorant receptor channel (TC 1.A.69) family.</text>
</comment>
<dbReference type="PANTHER" id="PTHR21137:SF35">
    <property type="entry name" value="ODORANT RECEPTOR 19A-RELATED"/>
    <property type="match status" value="1"/>
</dbReference>
<feature type="transmembrane region" description="Helical" evidence="10">
    <location>
        <begin position="50"/>
        <end position="74"/>
    </location>
</feature>
<gene>
    <name evidence="11" type="ORF">RUM43_010475</name>
</gene>
<evidence type="ECO:0000256" key="5">
    <source>
        <dbReference type="ARBA" id="ARBA00022725"/>
    </source>
</evidence>
<dbReference type="GO" id="GO:0005886">
    <property type="term" value="C:plasma membrane"/>
    <property type="evidence" value="ECO:0007669"/>
    <property type="project" value="UniProtKB-SubCell"/>
</dbReference>
<keyword evidence="9 10" id="KW-0807">Transducer</keyword>
<evidence type="ECO:0000313" key="11">
    <source>
        <dbReference type="EMBL" id="KAK6636812.1"/>
    </source>
</evidence>
<comment type="caution">
    <text evidence="11">The sequence shown here is derived from an EMBL/GenBank/DDBJ whole genome shotgun (WGS) entry which is preliminary data.</text>
</comment>
<dbReference type="InterPro" id="IPR004117">
    <property type="entry name" value="7tm6_olfct_rcpt"/>
</dbReference>
<dbReference type="GO" id="GO:0005549">
    <property type="term" value="F:odorant binding"/>
    <property type="evidence" value="ECO:0007669"/>
    <property type="project" value="InterPro"/>
</dbReference>
<evidence type="ECO:0000256" key="2">
    <source>
        <dbReference type="ARBA" id="ARBA00022475"/>
    </source>
</evidence>
<keyword evidence="5 10" id="KW-0552">Olfaction</keyword>
<feature type="transmembrane region" description="Helical" evidence="10">
    <location>
        <begin position="86"/>
        <end position="104"/>
    </location>
</feature>
<evidence type="ECO:0000256" key="10">
    <source>
        <dbReference type="RuleBase" id="RU351113"/>
    </source>
</evidence>
<comment type="caution">
    <text evidence="10">Lacks conserved residue(s) required for the propagation of feature annotation.</text>
</comment>
<keyword evidence="3 10" id="KW-0716">Sensory transduction</keyword>
<keyword evidence="7 10" id="KW-0472">Membrane</keyword>
<keyword evidence="6 10" id="KW-1133">Transmembrane helix</keyword>
<feature type="transmembrane region" description="Helical" evidence="10">
    <location>
        <begin position="288"/>
        <end position="309"/>
    </location>
</feature>
<keyword evidence="2" id="KW-1003">Cell membrane</keyword>
<evidence type="ECO:0000256" key="4">
    <source>
        <dbReference type="ARBA" id="ARBA00022692"/>
    </source>
</evidence>
<dbReference type="EMBL" id="JAWJWE010000004">
    <property type="protein sequence ID" value="KAK6636812.1"/>
    <property type="molecule type" value="Genomic_DNA"/>
</dbReference>
<dbReference type="GO" id="GO:0004984">
    <property type="term" value="F:olfactory receptor activity"/>
    <property type="evidence" value="ECO:0007669"/>
    <property type="project" value="InterPro"/>
</dbReference>
<accession>A0AAN8PKW4</accession>
<evidence type="ECO:0000256" key="1">
    <source>
        <dbReference type="ARBA" id="ARBA00004651"/>
    </source>
</evidence>
<feature type="transmembrane region" description="Helical" evidence="10">
    <location>
        <begin position="321"/>
        <end position="342"/>
    </location>
</feature>
<dbReference type="PANTHER" id="PTHR21137">
    <property type="entry name" value="ODORANT RECEPTOR"/>
    <property type="match status" value="1"/>
</dbReference>
<name>A0AAN8PKW4_POLSC</name>
<sequence length="427" mass="50411">MVQYEERGKSSEPSSEDAFYNNFYSEHFNTLRKMGLWSYRGKSKTKKRLYMAYSCGSVAYCCMGFLLATTNLYLLRRNLAEISFNLSTNVLTGAMLIKNFCMIYHCREIEKLRRDLFDDECRQTDSEEIEIRKRYKFTFLAIKHLMQCVSYTIFPIWLTLSLSSLIWEPREMPFSLWIPFNIERNFNFFVIFVIHALIGTYVTVQAVNMELGMFALFIQTVTQYRMLVYQVVKIKKYYLHPVTESGKINCNRVMVENQVKFLLKNYVRRHLVLKRYVRQLELVFNKPMLSQLLFAVVLMVMNGVFIILAHTSLTVKVYYQAAYAMIITVDVFIICTVVTHLFEQKQKIFDAICDLPWYEMDRDIQKQLMIIMIGLQQKEALTAWKIFKIDLTTFTTVKWQLIKASLAVMRAVASWLTLFLQVMKLDA</sequence>
<feature type="transmembrane region" description="Helical" evidence="10">
    <location>
        <begin position="186"/>
        <end position="204"/>
    </location>
</feature>
<dbReference type="Proteomes" id="UP001372834">
    <property type="component" value="Unassembled WGS sequence"/>
</dbReference>
<reference evidence="11 12" key="1">
    <citation type="submission" date="2023-10" db="EMBL/GenBank/DDBJ databases">
        <title>Genomes of two closely related lineages of the louse Polyplax serrata with different host specificities.</title>
        <authorList>
            <person name="Martinu J."/>
            <person name="Tarabai H."/>
            <person name="Stefka J."/>
            <person name="Hypsa V."/>
        </authorList>
    </citation>
    <scope>NUCLEOTIDE SEQUENCE [LARGE SCALE GENOMIC DNA]</scope>
    <source>
        <strain evidence="11">HR10_N</strain>
    </source>
</reference>
<feature type="transmembrane region" description="Helical" evidence="10">
    <location>
        <begin position="144"/>
        <end position="166"/>
    </location>
</feature>
<protein>
    <recommendedName>
        <fullName evidence="10">Odorant receptor</fullName>
    </recommendedName>
</protein>
<evidence type="ECO:0000256" key="9">
    <source>
        <dbReference type="ARBA" id="ARBA00023224"/>
    </source>
</evidence>
<evidence type="ECO:0000313" key="12">
    <source>
        <dbReference type="Proteomes" id="UP001372834"/>
    </source>
</evidence>
<evidence type="ECO:0000256" key="6">
    <source>
        <dbReference type="ARBA" id="ARBA00022989"/>
    </source>
</evidence>
<keyword evidence="4 10" id="KW-0812">Transmembrane</keyword>
<evidence type="ECO:0000256" key="8">
    <source>
        <dbReference type="ARBA" id="ARBA00023170"/>
    </source>
</evidence>
<organism evidence="11 12">
    <name type="scientific">Polyplax serrata</name>
    <name type="common">Common mouse louse</name>
    <dbReference type="NCBI Taxonomy" id="468196"/>
    <lineage>
        <taxon>Eukaryota</taxon>
        <taxon>Metazoa</taxon>
        <taxon>Ecdysozoa</taxon>
        <taxon>Arthropoda</taxon>
        <taxon>Hexapoda</taxon>
        <taxon>Insecta</taxon>
        <taxon>Pterygota</taxon>
        <taxon>Neoptera</taxon>
        <taxon>Paraneoptera</taxon>
        <taxon>Psocodea</taxon>
        <taxon>Troctomorpha</taxon>
        <taxon>Phthiraptera</taxon>
        <taxon>Anoplura</taxon>
        <taxon>Polyplacidae</taxon>
        <taxon>Polyplax</taxon>
    </lineage>
</organism>
<evidence type="ECO:0000256" key="3">
    <source>
        <dbReference type="ARBA" id="ARBA00022606"/>
    </source>
</evidence>